<name>A0A561VU28_9ACTN</name>
<dbReference type="InterPro" id="IPR017642">
    <property type="entry name" value="DNA_S_mod_DndB"/>
</dbReference>
<organism evidence="1 2">
    <name type="scientific">Micromonospora taraxaci</name>
    <dbReference type="NCBI Taxonomy" id="1316803"/>
    <lineage>
        <taxon>Bacteria</taxon>
        <taxon>Bacillati</taxon>
        <taxon>Actinomycetota</taxon>
        <taxon>Actinomycetes</taxon>
        <taxon>Micromonosporales</taxon>
        <taxon>Micromonosporaceae</taxon>
        <taxon>Micromonospora</taxon>
    </lineage>
</organism>
<reference evidence="1 2" key="1">
    <citation type="submission" date="2019-06" db="EMBL/GenBank/DDBJ databases">
        <title>Sequencing the genomes of 1000 actinobacteria strains.</title>
        <authorList>
            <person name="Klenk H.-P."/>
        </authorList>
    </citation>
    <scope>NUCLEOTIDE SEQUENCE [LARGE SCALE GENOMIC DNA]</scope>
    <source>
        <strain evidence="1 2">DSM 45885</strain>
    </source>
</reference>
<dbReference type="InterPro" id="IPR017601">
    <property type="entry name" value="DGQHR-contain_dom"/>
</dbReference>
<gene>
    <name evidence="1" type="ORF">FHU34_11440</name>
</gene>
<dbReference type="EMBL" id="VIWZ01000001">
    <property type="protein sequence ID" value="TWG15133.1"/>
    <property type="molecule type" value="Genomic_DNA"/>
</dbReference>
<comment type="caution">
    <text evidence="1">The sequence shown here is derived from an EMBL/GenBank/DDBJ whole genome shotgun (WGS) entry which is preliminary data.</text>
</comment>
<proteinExistence type="predicted"/>
<dbReference type="OrthoDB" id="3524978at2"/>
<protein>
    <submittedName>
        <fullName evidence="1">DGQHR domain-containing protein</fullName>
    </submittedName>
</protein>
<evidence type="ECO:0000313" key="2">
    <source>
        <dbReference type="Proteomes" id="UP000317685"/>
    </source>
</evidence>
<dbReference type="CDD" id="cd16412">
    <property type="entry name" value="dndB"/>
    <property type="match status" value="1"/>
</dbReference>
<dbReference type="AlphaFoldDB" id="A0A561VU28"/>
<evidence type="ECO:0000313" key="1">
    <source>
        <dbReference type="EMBL" id="TWG15133.1"/>
    </source>
</evidence>
<dbReference type="Proteomes" id="UP000317685">
    <property type="component" value="Unassembled WGS sequence"/>
</dbReference>
<dbReference type="NCBIfam" id="TIGR03187">
    <property type="entry name" value="DGQHR"/>
    <property type="match status" value="1"/>
</dbReference>
<sequence length="461" mass="50454">MPMNTYPESVSEADEVANYSSDDFQPTEHVDIVEAFSSAVREAGAVGGRIFPCVVFKQGRRIMVSTSFPLQFIRRQVVSDSAEKNGSPREHTNRPLIPEHAKSIHQYLVANPDDYILPPVTLNTDSMPSLHVQKAVGAPTRLGYIIVHDGTRFHVTDGQHRLAALAGYPQGRTHVPGALSDNPKLTEDGLAVLIVIESNRGRIQQDFADAAQTKQIPASLLAVYNTREPVNQVLARITDESKLLHGRIDELGKTLPKASQKLFLLNQIRGMVKSLLFGDYALAEDTLSRMAATRLATQEQREEFVAETLTMLGVLTELMQPWSEITQLPTSGSGADKIVALREKWVNLTATGINVIGTVVYEINRQTTDPEQRSAYYRKLAAEIDWKRSAGIWANNIVVPDGKNGKIATNRGPVAAAVRNVKHAIGLSGGAGTAEQPQLPVQGVPYRLAEVDASPTEYPQN</sequence>
<keyword evidence="2" id="KW-1185">Reference proteome</keyword>
<dbReference type="Pfam" id="PF14072">
    <property type="entry name" value="DndB"/>
    <property type="match status" value="1"/>
</dbReference>
<accession>A0A561VU28</accession>